<evidence type="ECO:0000313" key="1">
    <source>
        <dbReference type="EMBL" id="SCU99455.1"/>
    </source>
</evidence>
<keyword evidence="2" id="KW-1185">Reference proteome</keyword>
<reference evidence="1 2" key="1">
    <citation type="submission" date="2016-03" db="EMBL/GenBank/DDBJ databases">
        <authorList>
            <person name="Devillers H."/>
        </authorList>
    </citation>
    <scope>NUCLEOTIDE SEQUENCE [LARGE SCALE GENOMIC DNA]</scope>
    <source>
        <strain evidence="1">CBS 10888</strain>
    </source>
</reference>
<organism evidence="1 2">
    <name type="scientific">Lachancea dasiensis</name>
    <dbReference type="NCBI Taxonomy" id="1072105"/>
    <lineage>
        <taxon>Eukaryota</taxon>
        <taxon>Fungi</taxon>
        <taxon>Dikarya</taxon>
        <taxon>Ascomycota</taxon>
        <taxon>Saccharomycotina</taxon>
        <taxon>Saccharomycetes</taxon>
        <taxon>Saccharomycetales</taxon>
        <taxon>Saccharomycetaceae</taxon>
        <taxon>Lachancea</taxon>
    </lineage>
</organism>
<accession>A0A1G4K6H4</accession>
<sequence length="300" mass="34285">MGNDISRPIVLKDHDPNVPPSLQFSRHRKMVIASVFSQTRKYLCFSTLHSYEKFKSAGRKVGTQQNLDDDGLGVPVFEFEDPYAISRMMKQDGVRFRIYKFVLQSPLDPIPHPNSTVVCQDKQKVIYKIPFCEVCRHYSGFRLSYSYTFFTPEGLVEVLAKKHKGVLDLDTRLGEWNVTWRHAGCGNYDLVVLPSSAPSLLDDKEIRKNKARAGGGSDAHHKGAVVWAKYWGYREAFLPHFTRKLATLDVGEVPFETDAAEYGLRSIPWYSQVIACMAMVQCQVQQERSRRRNRNSSTVN</sequence>
<proteinExistence type="predicted"/>
<dbReference type="EMBL" id="LT598461">
    <property type="protein sequence ID" value="SCU99455.1"/>
    <property type="molecule type" value="Genomic_DNA"/>
</dbReference>
<evidence type="ECO:0000313" key="2">
    <source>
        <dbReference type="Proteomes" id="UP000190274"/>
    </source>
</evidence>
<dbReference type="AlphaFoldDB" id="A0A1G4K6H4"/>
<gene>
    <name evidence="1" type="ORF">LADA_0H19878G</name>
</gene>
<dbReference type="Proteomes" id="UP000190274">
    <property type="component" value="Chromosome H"/>
</dbReference>
<protein>
    <submittedName>
        <fullName evidence="1">LADA_0H19878g1_1</fullName>
    </submittedName>
</protein>
<dbReference type="OrthoDB" id="4031722at2759"/>
<name>A0A1G4K6H4_9SACH</name>